<feature type="domain" description="AP2/ERF" evidence="7">
    <location>
        <begin position="548"/>
        <end position="606"/>
    </location>
</feature>
<proteinExistence type="predicted"/>
<sequence length="931" mass="101080">MDLRLQAQAPQELPAVMRGQQRQSVRVSRRAKAPGQGLMRATSAPVMRRSGAGSQQLSPGQDLAQAEGFEFSIDPATNQPLLHGKAMAQRMYIDVPPVESLFRNVGALANELETTQRPAADAVALGPPANTASKAPYPQPMKRTPRRRSRDSNATAIAPRKRRLSASGALQTSEQPSGMQNHSLDPGNERPWSQPPQPPGLHQAPAQHMTSRAHQTSATSARTLPQLDSQQHVQDPFHCQNAGGGLPFSRQASAPQPVGSLASLQMQERIVQQPAHHDQQQLLYRRQQQQQRALNSLRRQERAKGMPSPHADYQLPLQDNHGFPLPIWHHSDDRIQHRPAMLSGRNAKREHHEVQRANSEPYWRDQAELNMSDHQLAQHSAGLYHIQEHEPGPTSTSNSIEMLGHHRLQQHLQQQHSTQSQSLMHERAPVAFRRRPPAARPQGWVAGNQLSGSPQQPGMERQHVRHAHQGAYMAPQEPTYWVKPPYDSNRHMQRMGPSVGSGREGLGGIVGQVVREAQQSSHKPSPVFRAEEFRPTVVQVGAHSRPSSYHGVRRNCWSTFHSAYLPAQPGQAEIPIGDFDEEHVAARAHDVVAVQQHRQAATINYPIENYNIEDLEASNTTLVTTLHNLDQLKSLQARRGSRYQGVYRRGETSWEARLEAERQERAAAEAAPRLEADKGERAGEAQAATPAPDFKGLRGTSPEAPKACLTEQTAAGPRLPGAVAATESSRPHLSSADSGFQATAAVPHLMATDTISPQASVTSLPEAPAHAVVPNDVETAEAVGAKESQVTNAASDVMIVRTSSLVDPIPVHLEANAPAADMAASIMPRLRLPEAIAVASDVAASLVPRPLPLAGTTDLGPHLQASADVEAHIDDKPDTDMYSVEACAPAAGLQEAGPGSLQSQSHNALALPPAGHVNKPEEPAADMSPVS</sequence>
<feature type="region of interest" description="Disordered" evidence="6">
    <location>
        <begin position="663"/>
        <end position="738"/>
    </location>
</feature>
<feature type="compositionally biased region" description="Basic and acidic residues" evidence="6">
    <location>
        <begin position="663"/>
        <end position="683"/>
    </location>
</feature>
<feature type="region of interest" description="Disordered" evidence="6">
    <location>
        <begin position="235"/>
        <end position="259"/>
    </location>
</feature>
<dbReference type="Proteomes" id="UP001438707">
    <property type="component" value="Unassembled WGS sequence"/>
</dbReference>
<evidence type="ECO:0000256" key="5">
    <source>
        <dbReference type="ARBA" id="ARBA00023242"/>
    </source>
</evidence>
<dbReference type="PANTHER" id="PTHR32467">
    <property type="entry name" value="AP2-LIKE ETHYLENE-RESPONSIVE TRANSCRIPTION FACTOR"/>
    <property type="match status" value="1"/>
</dbReference>
<dbReference type="SUPFAM" id="SSF54171">
    <property type="entry name" value="DNA-binding domain"/>
    <property type="match status" value="1"/>
</dbReference>
<keyword evidence="5" id="KW-0539">Nucleus</keyword>
<feature type="region of interest" description="Disordered" evidence="6">
    <location>
        <begin position="1"/>
        <end position="62"/>
    </location>
</feature>
<evidence type="ECO:0000256" key="1">
    <source>
        <dbReference type="ARBA" id="ARBA00004123"/>
    </source>
</evidence>
<comment type="caution">
    <text evidence="8">The sequence shown here is derived from an EMBL/GenBank/DDBJ whole genome shotgun (WGS) entry which is preliminary data.</text>
</comment>
<keyword evidence="9" id="KW-1185">Reference proteome</keyword>
<evidence type="ECO:0000259" key="7">
    <source>
        <dbReference type="PROSITE" id="PS51032"/>
    </source>
</evidence>
<dbReference type="PROSITE" id="PS51032">
    <property type="entry name" value="AP2_ERF"/>
    <property type="match status" value="1"/>
</dbReference>
<feature type="region of interest" description="Disordered" evidence="6">
    <location>
        <begin position="893"/>
        <end position="931"/>
    </location>
</feature>
<gene>
    <name evidence="8" type="ORF">WJX74_000736</name>
</gene>
<evidence type="ECO:0000256" key="6">
    <source>
        <dbReference type="SAM" id="MobiDB-lite"/>
    </source>
</evidence>
<evidence type="ECO:0000313" key="9">
    <source>
        <dbReference type="Proteomes" id="UP001438707"/>
    </source>
</evidence>
<accession>A0AAW1Q8D8</accession>
<dbReference type="Gene3D" id="3.30.730.10">
    <property type="entry name" value="AP2/ERF domain"/>
    <property type="match status" value="1"/>
</dbReference>
<keyword evidence="2" id="KW-0805">Transcription regulation</keyword>
<reference evidence="8 9" key="1">
    <citation type="journal article" date="2024" name="Nat. Commun.">
        <title>Phylogenomics reveals the evolutionary origins of lichenization in chlorophyte algae.</title>
        <authorList>
            <person name="Puginier C."/>
            <person name="Libourel C."/>
            <person name="Otte J."/>
            <person name="Skaloud P."/>
            <person name="Haon M."/>
            <person name="Grisel S."/>
            <person name="Petersen M."/>
            <person name="Berrin J.G."/>
            <person name="Delaux P.M."/>
            <person name="Dal Grande F."/>
            <person name="Keller J."/>
        </authorList>
    </citation>
    <scope>NUCLEOTIDE SEQUENCE [LARGE SCALE GENOMIC DNA]</scope>
    <source>
        <strain evidence="8 9">SAG 2145</strain>
    </source>
</reference>
<protein>
    <recommendedName>
        <fullName evidence="7">AP2/ERF domain-containing protein</fullName>
    </recommendedName>
</protein>
<dbReference type="EMBL" id="JALJOS010000062">
    <property type="protein sequence ID" value="KAK9818440.1"/>
    <property type="molecule type" value="Genomic_DNA"/>
</dbReference>
<feature type="compositionally biased region" description="Polar residues" evidence="6">
    <location>
        <begin position="168"/>
        <end position="183"/>
    </location>
</feature>
<feature type="region of interest" description="Disordered" evidence="6">
    <location>
        <begin position="439"/>
        <end position="458"/>
    </location>
</feature>
<evidence type="ECO:0000256" key="4">
    <source>
        <dbReference type="ARBA" id="ARBA00023163"/>
    </source>
</evidence>
<feature type="region of interest" description="Disordered" evidence="6">
    <location>
        <begin position="118"/>
        <end position="221"/>
    </location>
</feature>
<feature type="compositionally biased region" description="Polar residues" evidence="6">
    <location>
        <begin position="208"/>
        <end position="221"/>
    </location>
</feature>
<organism evidence="8 9">
    <name type="scientific">Apatococcus lobatus</name>
    <dbReference type="NCBI Taxonomy" id="904363"/>
    <lineage>
        <taxon>Eukaryota</taxon>
        <taxon>Viridiplantae</taxon>
        <taxon>Chlorophyta</taxon>
        <taxon>core chlorophytes</taxon>
        <taxon>Trebouxiophyceae</taxon>
        <taxon>Chlorellales</taxon>
        <taxon>Chlorellaceae</taxon>
        <taxon>Apatococcus</taxon>
    </lineage>
</organism>
<comment type="subcellular location">
    <subcellularLocation>
        <location evidence="1">Nucleus</location>
    </subcellularLocation>
</comment>
<dbReference type="GO" id="GO:0003700">
    <property type="term" value="F:DNA-binding transcription factor activity"/>
    <property type="evidence" value="ECO:0007669"/>
    <property type="project" value="InterPro"/>
</dbReference>
<evidence type="ECO:0000313" key="8">
    <source>
        <dbReference type="EMBL" id="KAK9818440.1"/>
    </source>
</evidence>
<dbReference type="GO" id="GO:0003677">
    <property type="term" value="F:DNA binding"/>
    <property type="evidence" value="ECO:0007669"/>
    <property type="project" value="UniProtKB-KW"/>
</dbReference>
<dbReference type="GO" id="GO:0005634">
    <property type="term" value="C:nucleus"/>
    <property type="evidence" value="ECO:0007669"/>
    <property type="project" value="UniProtKB-SubCell"/>
</dbReference>
<keyword evidence="3" id="KW-0238">DNA-binding</keyword>
<evidence type="ECO:0000256" key="3">
    <source>
        <dbReference type="ARBA" id="ARBA00023125"/>
    </source>
</evidence>
<dbReference type="InterPro" id="IPR001471">
    <property type="entry name" value="AP2/ERF_dom"/>
</dbReference>
<name>A0AAW1Q8D8_9CHLO</name>
<dbReference type="InterPro" id="IPR016177">
    <property type="entry name" value="DNA-bd_dom_sf"/>
</dbReference>
<keyword evidence="4" id="KW-0804">Transcription</keyword>
<evidence type="ECO:0000256" key="2">
    <source>
        <dbReference type="ARBA" id="ARBA00023015"/>
    </source>
</evidence>
<feature type="compositionally biased region" description="Polar residues" evidence="6">
    <location>
        <begin position="726"/>
        <end position="738"/>
    </location>
</feature>
<dbReference type="PANTHER" id="PTHR32467:SF90">
    <property type="entry name" value="AP2-LIKE ETHYLENE-RESPONSIVE TRANSCRIPTION FACTOR AIL1"/>
    <property type="match status" value="1"/>
</dbReference>
<dbReference type="AlphaFoldDB" id="A0AAW1Q8D8"/>
<dbReference type="InterPro" id="IPR036955">
    <property type="entry name" value="AP2/ERF_dom_sf"/>
</dbReference>